<dbReference type="InterPro" id="IPR023213">
    <property type="entry name" value="CAT-like_dom_sf"/>
</dbReference>
<name>A0A1S3HJJ2_LINAN</name>
<dbReference type="GO" id="GO:0008292">
    <property type="term" value="P:acetylcholine biosynthetic process"/>
    <property type="evidence" value="ECO:0007669"/>
    <property type="project" value="TreeGrafter"/>
</dbReference>
<proteinExistence type="inferred from homology"/>
<dbReference type="OrthoDB" id="240216at2759"/>
<dbReference type="GO" id="GO:0043005">
    <property type="term" value="C:neuron projection"/>
    <property type="evidence" value="ECO:0007669"/>
    <property type="project" value="TreeGrafter"/>
</dbReference>
<dbReference type="Gene3D" id="3.30.559.70">
    <property type="entry name" value="Choline/Carnitine o-acyltransferase, domain 2"/>
    <property type="match status" value="1"/>
</dbReference>
<evidence type="ECO:0000256" key="5">
    <source>
        <dbReference type="ARBA" id="ARBA00039091"/>
    </source>
</evidence>
<dbReference type="InterPro" id="IPR042231">
    <property type="entry name" value="Cho/carn_acyl_trans_2"/>
</dbReference>
<dbReference type="KEGG" id="lak:106155833"/>
<dbReference type="GO" id="GO:0005737">
    <property type="term" value="C:cytoplasm"/>
    <property type="evidence" value="ECO:0007669"/>
    <property type="project" value="TreeGrafter"/>
</dbReference>
<dbReference type="InterPro" id="IPR000542">
    <property type="entry name" value="Carn_acyl_trans"/>
</dbReference>
<feature type="domain" description="Choline/carnitine acyltransferase" evidence="10">
    <location>
        <begin position="32"/>
        <end position="626"/>
    </location>
</feature>
<dbReference type="EC" id="2.3.1.6" evidence="5"/>
<accession>A0A1S3HJJ2</accession>
<keyword evidence="3" id="KW-0530">Neurotransmitter biosynthesis</keyword>
<evidence type="ECO:0000256" key="7">
    <source>
        <dbReference type="PIRSR" id="PIRSR600542-1"/>
    </source>
</evidence>
<evidence type="ECO:0000256" key="6">
    <source>
        <dbReference type="ARBA" id="ARBA00040495"/>
    </source>
</evidence>
<evidence type="ECO:0000313" key="11">
    <source>
        <dbReference type="Proteomes" id="UP000085678"/>
    </source>
</evidence>
<evidence type="ECO:0000313" key="12">
    <source>
        <dbReference type="RefSeq" id="XP_013386300.1"/>
    </source>
</evidence>
<dbReference type="InterPro" id="IPR039551">
    <property type="entry name" value="Cho/carn_acyl_trans"/>
</dbReference>
<dbReference type="GeneID" id="106155833"/>
<organism evidence="11 12">
    <name type="scientific">Lingula anatina</name>
    <name type="common">Brachiopod</name>
    <name type="synonym">Lingula unguis</name>
    <dbReference type="NCBI Taxonomy" id="7574"/>
    <lineage>
        <taxon>Eukaryota</taxon>
        <taxon>Metazoa</taxon>
        <taxon>Spiralia</taxon>
        <taxon>Lophotrochozoa</taxon>
        <taxon>Brachiopoda</taxon>
        <taxon>Linguliformea</taxon>
        <taxon>Lingulata</taxon>
        <taxon>Lingulida</taxon>
        <taxon>Linguloidea</taxon>
        <taxon>Lingulidae</taxon>
        <taxon>Lingula</taxon>
    </lineage>
</organism>
<dbReference type="PANTHER" id="PTHR22589">
    <property type="entry name" value="CARNITINE O-ACYLTRANSFERASE"/>
    <property type="match status" value="1"/>
</dbReference>
<evidence type="ECO:0000256" key="2">
    <source>
        <dbReference type="ARBA" id="ARBA00022679"/>
    </source>
</evidence>
<feature type="region of interest" description="Disordered" evidence="9">
    <location>
        <begin position="650"/>
        <end position="683"/>
    </location>
</feature>
<evidence type="ECO:0000256" key="1">
    <source>
        <dbReference type="ARBA" id="ARBA00005232"/>
    </source>
</evidence>
<dbReference type="STRING" id="7574.A0A1S3HJJ2"/>
<dbReference type="GO" id="GO:0007274">
    <property type="term" value="P:neuromuscular synaptic transmission"/>
    <property type="evidence" value="ECO:0007669"/>
    <property type="project" value="TreeGrafter"/>
</dbReference>
<gene>
    <name evidence="12" type="primary">LOC106155833</name>
</gene>
<evidence type="ECO:0000256" key="9">
    <source>
        <dbReference type="SAM" id="MobiDB-lite"/>
    </source>
</evidence>
<dbReference type="RefSeq" id="XP_013386300.1">
    <property type="nucleotide sequence ID" value="XM_013530846.1"/>
</dbReference>
<feature type="active site" description="Proton acceptor" evidence="7">
    <location>
        <position position="356"/>
    </location>
</feature>
<dbReference type="PANTHER" id="PTHR22589:SF14">
    <property type="entry name" value="CHOLINE O-ACETYLTRANSFERASE"/>
    <property type="match status" value="1"/>
</dbReference>
<evidence type="ECO:0000256" key="8">
    <source>
        <dbReference type="RuleBase" id="RU003801"/>
    </source>
</evidence>
<keyword evidence="4 8" id="KW-0012">Acyltransferase</keyword>
<dbReference type="Pfam" id="PF00755">
    <property type="entry name" value="Carn_acyltransf"/>
    <property type="match status" value="1"/>
</dbReference>
<dbReference type="PROSITE" id="PS00440">
    <property type="entry name" value="ACYLTRANSF_C_2"/>
    <property type="match status" value="1"/>
</dbReference>
<keyword evidence="11" id="KW-1185">Reference proteome</keyword>
<reference evidence="12" key="1">
    <citation type="submission" date="2025-08" db="UniProtKB">
        <authorList>
            <consortium name="RefSeq"/>
        </authorList>
    </citation>
    <scope>IDENTIFICATION</scope>
    <source>
        <tissue evidence="12">Gonads</tissue>
    </source>
</reference>
<dbReference type="InParanoid" id="A0A1S3HJJ2"/>
<keyword evidence="2 8" id="KW-0808">Transferase</keyword>
<dbReference type="GO" id="GO:0004102">
    <property type="term" value="F:choline O-acetyltransferase activity"/>
    <property type="evidence" value="ECO:0007669"/>
    <property type="project" value="UniProtKB-EC"/>
</dbReference>
<protein>
    <recommendedName>
        <fullName evidence="6">Choline O-acetyltransferase</fullName>
        <ecNumber evidence="5">2.3.1.6</ecNumber>
    </recommendedName>
</protein>
<dbReference type="GO" id="GO:0045202">
    <property type="term" value="C:synapse"/>
    <property type="evidence" value="ECO:0007669"/>
    <property type="project" value="GOC"/>
</dbReference>
<dbReference type="FunCoup" id="A0A1S3HJJ2">
    <property type="interactions" value="106"/>
</dbReference>
<evidence type="ECO:0000256" key="3">
    <source>
        <dbReference type="ARBA" id="ARBA00022979"/>
    </source>
</evidence>
<dbReference type="Gene3D" id="3.30.559.10">
    <property type="entry name" value="Chloramphenicol acetyltransferase-like domain"/>
    <property type="match status" value="1"/>
</dbReference>
<dbReference type="Proteomes" id="UP000085678">
    <property type="component" value="Unplaced"/>
</dbReference>
<evidence type="ECO:0000259" key="10">
    <source>
        <dbReference type="Pfam" id="PF00755"/>
    </source>
</evidence>
<dbReference type="SUPFAM" id="SSF52777">
    <property type="entry name" value="CoA-dependent acyltransferases"/>
    <property type="match status" value="2"/>
</dbReference>
<evidence type="ECO:0000256" key="4">
    <source>
        <dbReference type="ARBA" id="ARBA00023315"/>
    </source>
</evidence>
<dbReference type="OMA" id="FIKQQKC"/>
<dbReference type="AlphaFoldDB" id="A0A1S3HJJ2"/>
<comment type="similarity">
    <text evidence="1 8">Belongs to the carnitine/choline acetyltransferase family.</text>
</comment>
<sequence>MPHPVKDYVTRVASFDEENFPEWDLATPLPKLPVPDLRRTMDRYCKVLKPIIPEDQYKRVEELVTDFCKDGGEGEYLQTKLKELSKEQNNWAYNWWLDDMYMKARLPLPVNSNPGMVFPRVHFQDQKEHFRFAARLISGILDYKTIIDARGLPVDRANHLEKGQPLCMEQYYRLFSSYRIPGVNKDTLVTPSGKLLPEPEHIIVICRNQYFVLDVIVNFMRLSEDNLHSQLERIMKEAIAGEGEANNEMVGLLTSADRDSWARARMRLMQDSTNRDSLDMIERCIFILSLDKGIPLSFNHQNSIDETSMNLRDDVSLACQMLHGMGSKLNSANRWFDKTMQFIVCEDGACGLNYEHSPSEGIAVIKLIEHLLTYMEEVRVKKLVRMHSLCELPYPRKLHWKLTPETAQDIAAADVHLNKIISNLDLFVLRYEKFGRDFPKSQKMSPDSFIQLALQLTQYKVHGRLVSTYESASTRRFREGRVDNIRANSVQALAWVKTMTGKVTATDEEKMTLFREALESQQEFMIQTILGHGIDCHLLGLKELALELERPLHELFTDETYTIANQFPLSTSQVPTSMDAFMCYGPVVPDGYGCAYNPHPDYILVAITSLKDSEKTSSDLFGYTLEGCFNEMYELCMRLNPTQTVPVEIKNGSNGVEKPMSSQKSRLVRQKEACSESPPQNGI</sequence>